<name>A0A2N9VQ19_9HYPH</name>
<reference evidence="4" key="1">
    <citation type="journal article" date="2017" name="Int J Environ Stud">
        <title>Does the Miocene-Pliocene relict legume Oxytropis triphylla form nitrogen-fixing nodules with a combination of bacterial strains?</title>
        <authorList>
            <person name="Safronova V."/>
            <person name="Belimov A."/>
            <person name="Sazanova A."/>
            <person name="Kuznetsova I."/>
            <person name="Popova J."/>
            <person name="Andronov E."/>
            <person name="Verkhozina A."/>
            <person name="Tikhonovich I."/>
        </authorList>
    </citation>
    <scope>NUCLEOTIDE SEQUENCE [LARGE SCALE GENOMIC DNA]</scope>
    <source>
        <strain evidence="4">Tri-38</strain>
    </source>
</reference>
<dbReference type="Proteomes" id="UP000232163">
    <property type="component" value="Unassembled WGS sequence"/>
</dbReference>
<dbReference type="EMBL" id="MZMT01000059">
    <property type="protein sequence ID" value="PIO41587.1"/>
    <property type="molecule type" value="Genomic_DNA"/>
</dbReference>
<dbReference type="PROSITE" id="PS51318">
    <property type="entry name" value="TAT"/>
    <property type="match status" value="1"/>
</dbReference>
<protein>
    <submittedName>
        <fullName evidence="3">Beta-glucosidase</fullName>
    </submittedName>
</protein>
<sequence>MTQPPARFSRRSFLSLAGFGVASAGLLARPGLAYALCSDLPAPLRREDGKWQLSFSDNFTDNAGFDARWVRVNDSGGETKTVRLPGNVTISGGGMSLKLGRNARNIDGKRPFTGGYVRTRDFRQCYGYFECEMRIANEPGVNNAFWLTSVRETEGDTRFELDVAEAKYPNAVQVTARRWLPDREVFSKTYRPRLKLADAFHRYGMLWSEDRFQFFFDDKKIYEVDNTFAHTPAQVLFSNAVAAFAGRDDGDVDGAATSIRNIRVFQNIEWQNVPIWRCS</sequence>
<comment type="caution">
    <text evidence="3">The sequence shown here is derived from an EMBL/GenBank/DDBJ whole genome shotgun (WGS) entry which is preliminary data.</text>
</comment>
<evidence type="ECO:0000313" key="3">
    <source>
        <dbReference type="EMBL" id="PIO41587.1"/>
    </source>
</evidence>
<dbReference type="InterPro" id="IPR000757">
    <property type="entry name" value="Beta-glucanase-like"/>
</dbReference>
<dbReference type="GO" id="GO:0005975">
    <property type="term" value="P:carbohydrate metabolic process"/>
    <property type="evidence" value="ECO:0007669"/>
    <property type="project" value="InterPro"/>
</dbReference>
<organism evidence="3 4">
    <name type="scientific">Phyllobacterium zundukense</name>
    <dbReference type="NCBI Taxonomy" id="1867719"/>
    <lineage>
        <taxon>Bacteria</taxon>
        <taxon>Pseudomonadati</taxon>
        <taxon>Pseudomonadota</taxon>
        <taxon>Alphaproteobacteria</taxon>
        <taxon>Hyphomicrobiales</taxon>
        <taxon>Phyllobacteriaceae</taxon>
        <taxon>Phyllobacterium</taxon>
    </lineage>
</organism>
<dbReference type="InterPro" id="IPR006311">
    <property type="entry name" value="TAT_signal"/>
</dbReference>
<dbReference type="GO" id="GO:0004553">
    <property type="term" value="F:hydrolase activity, hydrolyzing O-glycosyl compounds"/>
    <property type="evidence" value="ECO:0007669"/>
    <property type="project" value="InterPro"/>
</dbReference>
<dbReference type="OrthoDB" id="9809583at2"/>
<dbReference type="AlphaFoldDB" id="A0A2N9VQ19"/>
<gene>
    <name evidence="3" type="ORF">B5P45_28135</name>
</gene>
<dbReference type="PROSITE" id="PS51762">
    <property type="entry name" value="GH16_2"/>
    <property type="match status" value="1"/>
</dbReference>
<evidence type="ECO:0000313" key="4">
    <source>
        <dbReference type="Proteomes" id="UP000232163"/>
    </source>
</evidence>
<keyword evidence="4" id="KW-1185">Reference proteome</keyword>
<dbReference type="SUPFAM" id="SSF49899">
    <property type="entry name" value="Concanavalin A-like lectins/glucanases"/>
    <property type="match status" value="1"/>
</dbReference>
<evidence type="ECO:0000256" key="1">
    <source>
        <dbReference type="ARBA" id="ARBA00006865"/>
    </source>
</evidence>
<accession>A0A2N9VQ19</accession>
<dbReference type="Pfam" id="PF00722">
    <property type="entry name" value="Glyco_hydro_16"/>
    <property type="match status" value="1"/>
</dbReference>
<comment type="similarity">
    <text evidence="1">Belongs to the glycosyl hydrolase 16 family.</text>
</comment>
<dbReference type="CDD" id="cd00413">
    <property type="entry name" value="Glyco_hydrolase_16"/>
    <property type="match status" value="1"/>
</dbReference>
<dbReference type="Gene3D" id="2.60.120.200">
    <property type="match status" value="1"/>
</dbReference>
<dbReference type="InterPro" id="IPR013320">
    <property type="entry name" value="ConA-like_dom_sf"/>
</dbReference>
<feature type="domain" description="GH16" evidence="2">
    <location>
        <begin position="35"/>
        <end position="270"/>
    </location>
</feature>
<evidence type="ECO:0000259" key="2">
    <source>
        <dbReference type="PROSITE" id="PS51762"/>
    </source>
</evidence>
<dbReference type="KEGG" id="pht:BLM14_23255"/>
<proteinExistence type="inferred from homology"/>